<organism evidence="1 2">
    <name type="scientific">Paeniroseomonas aquatica</name>
    <dbReference type="NCBI Taxonomy" id="373043"/>
    <lineage>
        <taxon>Bacteria</taxon>
        <taxon>Pseudomonadati</taxon>
        <taxon>Pseudomonadota</taxon>
        <taxon>Alphaproteobacteria</taxon>
        <taxon>Acetobacterales</taxon>
        <taxon>Acetobacteraceae</taxon>
        <taxon>Paeniroseomonas</taxon>
    </lineage>
</organism>
<dbReference type="RefSeq" id="WP_290320751.1">
    <property type="nucleotide sequence ID" value="NZ_JAUFPN010000298.1"/>
</dbReference>
<dbReference type="InterPro" id="IPR025336">
    <property type="entry name" value="SCO4226-like"/>
</dbReference>
<dbReference type="EMBL" id="JAUFPN010000298">
    <property type="protein sequence ID" value="MDN3568646.1"/>
    <property type="molecule type" value="Genomic_DNA"/>
</dbReference>
<gene>
    <name evidence="1" type="ORF">QWZ14_30090</name>
</gene>
<reference evidence="2" key="1">
    <citation type="journal article" date="2019" name="Int. J. Syst. Evol. Microbiol.">
        <title>The Global Catalogue of Microorganisms (GCM) 10K type strain sequencing project: providing services to taxonomists for standard genome sequencing and annotation.</title>
        <authorList>
            <consortium name="The Broad Institute Genomics Platform"/>
            <consortium name="The Broad Institute Genome Sequencing Center for Infectious Disease"/>
            <person name="Wu L."/>
            <person name="Ma J."/>
        </authorList>
    </citation>
    <scope>NUCLEOTIDE SEQUENCE [LARGE SCALE GENOMIC DNA]</scope>
    <source>
        <strain evidence="2">CECT 7131</strain>
    </source>
</reference>
<proteinExistence type="predicted"/>
<evidence type="ECO:0000313" key="1">
    <source>
        <dbReference type="EMBL" id="MDN3568646.1"/>
    </source>
</evidence>
<evidence type="ECO:0000313" key="2">
    <source>
        <dbReference type="Proteomes" id="UP001529369"/>
    </source>
</evidence>
<protein>
    <submittedName>
        <fullName evidence="1">DUF4242 domain-containing protein</fullName>
    </submittedName>
</protein>
<keyword evidence="2" id="KW-1185">Reference proteome</keyword>
<comment type="caution">
    <text evidence="1">The sequence shown here is derived from an EMBL/GenBank/DDBJ whole genome shotgun (WGS) entry which is preliminary data.</text>
</comment>
<name>A0ABT8AGH9_9PROT</name>
<dbReference type="Proteomes" id="UP001529369">
    <property type="component" value="Unassembled WGS sequence"/>
</dbReference>
<accession>A0ABT8AGH9</accession>
<dbReference type="Pfam" id="PF14026">
    <property type="entry name" value="SCO4226-like"/>
    <property type="match status" value="1"/>
</dbReference>
<sequence>MTVYAVERSLPGITIGALAGAQAAAIGAAAQCSAEGMPVRYLRSVFLPGDNRCLCLFEAADAQAVRQVNDRAGLPYLAVSEALDLPAPAPAPAPAPSQAGSAPPA</sequence>